<dbReference type="FunFam" id="2.60.200.40:FF:000003">
    <property type="entry name" value="Diacylglycerol kinase"/>
    <property type="match status" value="1"/>
</dbReference>
<dbReference type="PROSITE" id="PS00018">
    <property type="entry name" value="EF_HAND_1"/>
    <property type="match status" value="2"/>
</dbReference>
<dbReference type="EC" id="2.7.1.107" evidence="20"/>
<evidence type="ECO:0000256" key="14">
    <source>
        <dbReference type="ARBA" id="ARBA00023098"/>
    </source>
</evidence>
<evidence type="ECO:0000256" key="13">
    <source>
        <dbReference type="ARBA" id="ARBA00022840"/>
    </source>
</evidence>
<dbReference type="GO" id="GO:0007200">
    <property type="term" value="P:phospholipase C-activating G protein-coupled receptor signaling pathway"/>
    <property type="evidence" value="ECO:0007669"/>
    <property type="project" value="InterPro"/>
</dbReference>
<feature type="domain" description="Phorbol-ester/DAG-type" evidence="21">
    <location>
        <begin position="308"/>
        <end position="355"/>
    </location>
</feature>
<reference evidence="24" key="3">
    <citation type="submission" date="2025-09" db="UniProtKB">
        <authorList>
            <consortium name="Ensembl"/>
        </authorList>
    </citation>
    <scope>IDENTIFICATION</scope>
</reference>
<dbReference type="PROSITE" id="PS50222">
    <property type="entry name" value="EF_HAND_2"/>
    <property type="match status" value="1"/>
</dbReference>
<dbReference type="InterPro" id="IPR038199">
    <property type="entry name" value="DGK_typeI_N_sf"/>
</dbReference>
<dbReference type="PANTHER" id="PTHR11255">
    <property type="entry name" value="DIACYLGLYCEROL KINASE"/>
    <property type="match status" value="1"/>
</dbReference>
<dbReference type="InterPro" id="IPR001206">
    <property type="entry name" value="Diacylglycerol_kinase_cat_dom"/>
</dbReference>
<evidence type="ECO:0000256" key="20">
    <source>
        <dbReference type="RuleBase" id="RU361128"/>
    </source>
</evidence>
<dbReference type="SMART" id="SM00046">
    <property type="entry name" value="DAGKc"/>
    <property type="match status" value="1"/>
</dbReference>
<feature type="domain" description="DAGKc" evidence="22">
    <location>
        <begin position="392"/>
        <end position="528"/>
    </location>
</feature>
<dbReference type="CDD" id="cd00051">
    <property type="entry name" value="EFh"/>
    <property type="match status" value="1"/>
</dbReference>
<comment type="catalytic activity">
    <reaction evidence="16">
        <text>1,2-didecanoyl-sn-glycerol + ATP = 1,2-didecanoyl-sn-glycero-3-phosphate + ADP + H(+)</text>
        <dbReference type="Rhea" id="RHEA:43428"/>
        <dbReference type="ChEBI" id="CHEBI:15378"/>
        <dbReference type="ChEBI" id="CHEBI:18155"/>
        <dbReference type="ChEBI" id="CHEBI:30616"/>
        <dbReference type="ChEBI" id="CHEBI:78227"/>
        <dbReference type="ChEBI" id="CHEBI:456216"/>
    </reaction>
    <physiologicalReaction direction="left-to-right" evidence="16">
        <dbReference type="Rhea" id="RHEA:43429"/>
    </physiologicalReaction>
</comment>
<dbReference type="InterPro" id="IPR018247">
    <property type="entry name" value="EF_Hand_1_Ca_BS"/>
</dbReference>
<evidence type="ECO:0000256" key="5">
    <source>
        <dbReference type="ARBA" id="ARBA00022679"/>
    </source>
</evidence>
<dbReference type="Pfam" id="PF00781">
    <property type="entry name" value="DAGK_cat"/>
    <property type="match status" value="1"/>
</dbReference>
<dbReference type="InterPro" id="IPR002048">
    <property type="entry name" value="EF_hand_dom"/>
</dbReference>
<dbReference type="GO" id="GO:0005737">
    <property type="term" value="C:cytoplasm"/>
    <property type="evidence" value="ECO:0007669"/>
    <property type="project" value="UniProtKB-SubCell"/>
</dbReference>
<evidence type="ECO:0000256" key="16">
    <source>
        <dbReference type="ARBA" id="ARBA00023395"/>
    </source>
</evidence>
<comment type="similarity">
    <text evidence="3 20">Belongs to the eukaryotic diacylglycerol kinase family.</text>
</comment>
<dbReference type="Pfam" id="PF13202">
    <property type="entry name" value="EF-hand_5"/>
    <property type="match status" value="1"/>
</dbReference>
<evidence type="ECO:0000256" key="10">
    <source>
        <dbReference type="ARBA" id="ARBA00022777"/>
    </source>
</evidence>
<evidence type="ECO:0000256" key="19">
    <source>
        <dbReference type="ARBA" id="ARBA00060536"/>
    </source>
</evidence>
<reference evidence="24 25" key="1">
    <citation type="submission" date="2020-06" db="EMBL/GenBank/DDBJ databases">
        <authorList>
            <consortium name="Wellcome Sanger Institute Data Sharing"/>
        </authorList>
    </citation>
    <scope>NUCLEOTIDE SEQUENCE [LARGE SCALE GENOMIC DNA]</scope>
</reference>
<dbReference type="GO" id="GO:0004143">
    <property type="term" value="F:ATP-dependent diacylglycerol kinase activity"/>
    <property type="evidence" value="ECO:0007669"/>
    <property type="project" value="UniProtKB-EC"/>
</dbReference>
<keyword evidence="11" id="KW-0862">Zinc</keyword>
<comment type="catalytic activity">
    <reaction evidence="17">
        <text>1-octadecanoyl-2-(5Z,8Z,11Z,14Z-eicosatetraenoyl)-sn-glycerol + ATP = 1-octadecanoyl-2-(5Z,8Z,11Z,14Z-eicosatetraenoyl)-sn-glycero-3-phosphate + ADP + H(+)</text>
        <dbReference type="Rhea" id="RHEA:40323"/>
        <dbReference type="ChEBI" id="CHEBI:15378"/>
        <dbReference type="ChEBI" id="CHEBI:30616"/>
        <dbReference type="ChEBI" id="CHEBI:75728"/>
        <dbReference type="ChEBI" id="CHEBI:77091"/>
        <dbReference type="ChEBI" id="CHEBI:456216"/>
    </reaction>
    <physiologicalReaction direction="left-to-right" evidence="17">
        <dbReference type="Rhea" id="RHEA:40324"/>
    </physiologicalReaction>
</comment>
<proteinExistence type="inferred from homology"/>
<evidence type="ECO:0000256" key="1">
    <source>
        <dbReference type="ARBA" id="ARBA00004496"/>
    </source>
</evidence>
<dbReference type="InterPro" id="IPR046349">
    <property type="entry name" value="C1-like_sf"/>
</dbReference>
<dbReference type="CDD" id="cd20799">
    <property type="entry name" value="C1_DGK_typeI_rpt1"/>
    <property type="match status" value="1"/>
</dbReference>
<dbReference type="InterPro" id="IPR017438">
    <property type="entry name" value="ATP-NAD_kinase_N"/>
</dbReference>
<keyword evidence="7" id="KW-0677">Repeat</keyword>
<keyword evidence="8 20" id="KW-0547">Nucleotide-binding</keyword>
<accession>A0AAY4BZW1</accession>
<keyword evidence="9" id="KW-0863">Zinc-finger</keyword>
<dbReference type="SUPFAM" id="SSF111331">
    <property type="entry name" value="NAD kinase/diacylglycerol kinase-like"/>
    <property type="match status" value="1"/>
</dbReference>
<evidence type="ECO:0000256" key="8">
    <source>
        <dbReference type="ARBA" id="ARBA00022741"/>
    </source>
</evidence>
<dbReference type="GO" id="GO:0006629">
    <property type="term" value="P:lipid metabolic process"/>
    <property type="evidence" value="ECO:0007669"/>
    <property type="project" value="UniProtKB-KW"/>
</dbReference>
<dbReference type="Pfam" id="PF00130">
    <property type="entry name" value="C1_1"/>
    <property type="match status" value="1"/>
</dbReference>
<keyword evidence="10 20" id="KW-0418">Kinase</keyword>
<dbReference type="PANTHER" id="PTHR11255:SF38">
    <property type="entry name" value="DIACYLGLYCEROL KINASE ALPHA"/>
    <property type="match status" value="1"/>
</dbReference>
<reference evidence="24" key="2">
    <citation type="submission" date="2025-08" db="UniProtKB">
        <authorList>
            <consortium name="Ensembl"/>
        </authorList>
    </citation>
    <scope>IDENTIFICATION</scope>
</reference>
<evidence type="ECO:0000256" key="18">
    <source>
        <dbReference type="ARBA" id="ARBA00023411"/>
    </source>
</evidence>
<sequence>MLAYKAKHGVAPSYLTALITPRTAPRILRASSTARLVPPSLEVKGRRSSRLFSVLAPRWWNELPLEVRTARSLSTFTRQLKTFLFREYLDELVTFFLSDLTSMFPPFPWFNLQRHTGEFFHKTWRFVCVFSDGVCLKAVSCYFSVLEEGKPRDKLEFTFKLYDKDGNGVLDKPEVDIIITQMMRAADYLGWDVTELRPVLEDTMRAIDADNSGTVTLQEWVLGGMNNIPLLVLLGLKAKKNGQHIWRMKNFNRPTHCCVCEGMLMGLRKQGLCCNVCKYTVHSRCANKNSVPCIRTYVRSKAEIGVSAHDWVRTESDSCRCEHCHKKIKTLGGKRCVWCHVTRHDECVSLGSSECDCGPLKDHILPPWAIYPLVKVHRAESDVHPSQITPVPQTHPLMVFVNPKSGGKQGERVLRKFQYLLNPRQVFNLSNGGPNPGLYFCRNLRRYRILVCGGDGTVGWILDAIDRAELVMSPPVAVLPLGTGNDLARCLRWGGGYEGSDLTETLRELERAVVVPMDRWSVRVVPDNPQDEGDPVPYEIINNYFSIGVDASIAHRFHTMREKNPQKFNSRAKNKLCYFELATSETISASCKKLNDCLTVECCGVQLDLSNLHFQGIAILNIPSMHGGSNLWGESKKDSEGKDDRNLPEVITDRDMLKMSSQDLSDKRLEVVGLEGAMEMGQIYTGLKSKGHRLAQTSQITIRTNKALPMQIDGEPWMQPACTIHITHKNQANMMMAAPAKVSGFFHLK</sequence>
<evidence type="ECO:0000256" key="3">
    <source>
        <dbReference type="ARBA" id="ARBA00009280"/>
    </source>
</evidence>
<dbReference type="SUPFAM" id="SSF57889">
    <property type="entry name" value="Cysteine-rich domain"/>
    <property type="match status" value="2"/>
</dbReference>
<keyword evidence="5 20" id="KW-0808">Transferase</keyword>
<keyword evidence="13 20" id="KW-0067">ATP-binding</keyword>
<dbReference type="SUPFAM" id="SSF47473">
    <property type="entry name" value="EF-hand"/>
    <property type="match status" value="1"/>
</dbReference>
<evidence type="ECO:0000259" key="23">
    <source>
        <dbReference type="PROSITE" id="PS50222"/>
    </source>
</evidence>
<evidence type="ECO:0000256" key="7">
    <source>
        <dbReference type="ARBA" id="ARBA00022737"/>
    </source>
</evidence>
<evidence type="ECO:0000256" key="17">
    <source>
        <dbReference type="ARBA" id="ARBA00023400"/>
    </source>
</evidence>
<dbReference type="GO" id="GO:0005509">
    <property type="term" value="F:calcium ion binding"/>
    <property type="evidence" value="ECO:0007669"/>
    <property type="project" value="InterPro"/>
</dbReference>
<dbReference type="Proteomes" id="UP000694580">
    <property type="component" value="Chromosome 12"/>
</dbReference>
<comment type="pathway">
    <text evidence="19">Glycerolipid metabolism.</text>
</comment>
<dbReference type="GO" id="GO:0005886">
    <property type="term" value="C:plasma membrane"/>
    <property type="evidence" value="ECO:0007669"/>
    <property type="project" value="TreeGrafter"/>
</dbReference>
<dbReference type="SMART" id="SM00045">
    <property type="entry name" value="DAGKa"/>
    <property type="match status" value="1"/>
</dbReference>
<dbReference type="FunFam" id="1.10.238.10:FF:000017">
    <property type="entry name" value="Diacylglycerol kinase"/>
    <property type="match status" value="1"/>
</dbReference>
<dbReference type="Gene3D" id="3.40.50.10330">
    <property type="entry name" value="Probable inorganic polyphosphate/atp-NAD kinase, domain 1"/>
    <property type="match status" value="1"/>
</dbReference>
<protein>
    <recommendedName>
        <fullName evidence="20">Diacylglycerol kinase</fullName>
        <shortName evidence="20">DAG kinase</shortName>
        <ecNumber evidence="20">2.7.1.107</ecNumber>
    </recommendedName>
</protein>
<evidence type="ECO:0000313" key="24">
    <source>
        <dbReference type="Ensembl" id="ENSDCDP00010026192.1"/>
    </source>
</evidence>
<dbReference type="Ensembl" id="ENSDCDT00010032360.1">
    <property type="protein sequence ID" value="ENSDCDP00010026192.1"/>
    <property type="gene ID" value="ENSDCDG00010016352.1"/>
</dbReference>
<gene>
    <name evidence="24" type="primary">dgkab</name>
</gene>
<evidence type="ECO:0000256" key="2">
    <source>
        <dbReference type="ARBA" id="ARBA00005175"/>
    </source>
</evidence>
<keyword evidence="6" id="KW-0479">Metal-binding</keyword>
<evidence type="ECO:0000256" key="4">
    <source>
        <dbReference type="ARBA" id="ARBA00022490"/>
    </source>
</evidence>
<dbReference type="InterPro" id="IPR002219">
    <property type="entry name" value="PKC_DAG/PE"/>
</dbReference>
<evidence type="ECO:0000256" key="6">
    <source>
        <dbReference type="ARBA" id="ARBA00022723"/>
    </source>
</evidence>
<comment type="pathway">
    <text evidence="2">Lipid metabolism; glycerolipid metabolism.</text>
</comment>
<dbReference type="GeneTree" id="ENSGT00940000157144"/>
<feature type="domain" description="Phorbol-ester/DAG-type" evidence="21">
    <location>
        <begin position="243"/>
        <end position="293"/>
    </location>
</feature>
<dbReference type="Gene3D" id="1.10.238.10">
    <property type="entry name" value="EF-hand"/>
    <property type="match status" value="1"/>
</dbReference>
<dbReference type="InterPro" id="IPR037607">
    <property type="entry name" value="DGK"/>
</dbReference>
<evidence type="ECO:0000259" key="22">
    <source>
        <dbReference type="PROSITE" id="PS50146"/>
    </source>
</evidence>
<comment type="catalytic activity">
    <reaction evidence="15">
        <text>1,2-di-(9Z-octadecenoyl)-sn-glycerol + ATP = 1,2-di-(9Z-octadecenoyl)-sn-glycero-3-phosphate + ADP + H(+)</text>
        <dbReference type="Rhea" id="RHEA:40327"/>
        <dbReference type="ChEBI" id="CHEBI:15378"/>
        <dbReference type="ChEBI" id="CHEBI:30616"/>
        <dbReference type="ChEBI" id="CHEBI:52333"/>
        <dbReference type="ChEBI" id="CHEBI:74546"/>
        <dbReference type="ChEBI" id="CHEBI:456216"/>
    </reaction>
    <physiologicalReaction direction="left-to-right" evidence="15">
        <dbReference type="Rhea" id="RHEA:40328"/>
    </physiologicalReaction>
</comment>
<evidence type="ECO:0000256" key="12">
    <source>
        <dbReference type="ARBA" id="ARBA00022837"/>
    </source>
</evidence>
<evidence type="ECO:0000256" key="9">
    <source>
        <dbReference type="ARBA" id="ARBA00022771"/>
    </source>
</evidence>
<dbReference type="AlphaFoldDB" id="A0AAY4BZW1"/>
<keyword evidence="14" id="KW-0443">Lipid metabolism</keyword>
<organism evidence="24 25">
    <name type="scientific">Denticeps clupeoides</name>
    <name type="common">denticle herring</name>
    <dbReference type="NCBI Taxonomy" id="299321"/>
    <lineage>
        <taxon>Eukaryota</taxon>
        <taxon>Metazoa</taxon>
        <taxon>Chordata</taxon>
        <taxon>Craniata</taxon>
        <taxon>Vertebrata</taxon>
        <taxon>Euteleostomi</taxon>
        <taxon>Actinopterygii</taxon>
        <taxon>Neopterygii</taxon>
        <taxon>Teleostei</taxon>
        <taxon>Clupei</taxon>
        <taxon>Clupeiformes</taxon>
        <taxon>Denticipitoidei</taxon>
        <taxon>Denticipitidae</taxon>
        <taxon>Denticeps</taxon>
    </lineage>
</organism>
<keyword evidence="4" id="KW-0963">Cytoplasm</keyword>
<dbReference type="FunFam" id="3.40.50.10330:FF:000003">
    <property type="entry name" value="Diacylglycerol kinase"/>
    <property type="match status" value="1"/>
</dbReference>
<feature type="domain" description="EF-hand" evidence="23">
    <location>
        <begin position="150"/>
        <end position="185"/>
    </location>
</feature>
<dbReference type="Pfam" id="PF00609">
    <property type="entry name" value="DAGK_acc"/>
    <property type="match status" value="1"/>
</dbReference>
<dbReference type="Gene3D" id="3.30.60.20">
    <property type="match status" value="1"/>
</dbReference>
<dbReference type="PROSITE" id="PS00479">
    <property type="entry name" value="ZF_DAG_PE_1"/>
    <property type="match status" value="2"/>
</dbReference>
<dbReference type="Gene3D" id="2.60.200.40">
    <property type="match status" value="1"/>
</dbReference>
<dbReference type="InterPro" id="IPR011992">
    <property type="entry name" value="EF-hand-dom_pair"/>
</dbReference>
<dbReference type="InterPro" id="IPR016064">
    <property type="entry name" value="NAD/diacylglycerol_kinase_sf"/>
</dbReference>
<dbReference type="PROSITE" id="PS50146">
    <property type="entry name" value="DAGK"/>
    <property type="match status" value="1"/>
</dbReference>
<evidence type="ECO:0000259" key="21">
    <source>
        <dbReference type="PROSITE" id="PS50081"/>
    </source>
</evidence>
<name>A0AAY4BZW1_9TELE</name>
<evidence type="ECO:0000256" key="11">
    <source>
        <dbReference type="ARBA" id="ARBA00022833"/>
    </source>
</evidence>
<dbReference type="GO" id="GO:0008270">
    <property type="term" value="F:zinc ion binding"/>
    <property type="evidence" value="ECO:0007669"/>
    <property type="project" value="UniProtKB-KW"/>
</dbReference>
<evidence type="ECO:0000256" key="15">
    <source>
        <dbReference type="ARBA" id="ARBA00023371"/>
    </source>
</evidence>
<evidence type="ECO:0000313" key="25">
    <source>
        <dbReference type="Proteomes" id="UP000694580"/>
    </source>
</evidence>
<comment type="subcellular location">
    <subcellularLocation>
        <location evidence="1">Cytoplasm</location>
    </subcellularLocation>
</comment>
<dbReference type="SMART" id="SM00109">
    <property type="entry name" value="C1"/>
    <property type="match status" value="2"/>
</dbReference>
<comment type="catalytic activity">
    <reaction evidence="18">
        <text>a 1,2-diacyl-sn-glycerol + ATP = a 1,2-diacyl-sn-glycero-3-phosphate + ADP + H(+)</text>
        <dbReference type="Rhea" id="RHEA:10272"/>
        <dbReference type="ChEBI" id="CHEBI:15378"/>
        <dbReference type="ChEBI" id="CHEBI:17815"/>
        <dbReference type="ChEBI" id="CHEBI:30616"/>
        <dbReference type="ChEBI" id="CHEBI:58608"/>
        <dbReference type="ChEBI" id="CHEBI:456216"/>
        <dbReference type="EC" id="2.7.1.107"/>
    </reaction>
    <physiologicalReaction direction="left-to-right" evidence="18">
        <dbReference type="Rhea" id="RHEA:10273"/>
    </physiologicalReaction>
</comment>
<dbReference type="InterPro" id="IPR000756">
    <property type="entry name" value="Diacylglycerol_kin_accessory"/>
</dbReference>
<dbReference type="Gene3D" id="1.10.238.110">
    <property type="entry name" value="Diacylglycerol kinase alpha"/>
    <property type="match status" value="1"/>
</dbReference>
<dbReference type="SMART" id="SM00054">
    <property type="entry name" value="EFh"/>
    <property type="match status" value="2"/>
</dbReference>
<dbReference type="GO" id="GO:0005524">
    <property type="term" value="F:ATP binding"/>
    <property type="evidence" value="ECO:0007669"/>
    <property type="project" value="UniProtKB-KW"/>
</dbReference>
<keyword evidence="25" id="KW-1185">Reference proteome</keyword>
<keyword evidence="12" id="KW-0106">Calcium</keyword>
<dbReference type="PROSITE" id="PS50081">
    <property type="entry name" value="ZF_DAG_PE_2"/>
    <property type="match status" value="2"/>
</dbReference>